<protein>
    <recommendedName>
        <fullName evidence="2">Alpha/beta hydrolase fold-3 domain-containing protein</fullName>
    </recommendedName>
</protein>
<evidence type="ECO:0000313" key="3">
    <source>
        <dbReference type="EMBL" id="KAK5082604.1"/>
    </source>
</evidence>
<organism evidence="3 4">
    <name type="scientific">Lithohypha guttulata</name>
    <dbReference type="NCBI Taxonomy" id="1690604"/>
    <lineage>
        <taxon>Eukaryota</taxon>
        <taxon>Fungi</taxon>
        <taxon>Dikarya</taxon>
        <taxon>Ascomycota</taxon>
        <taxon>Pezizomycotina</taxon>
        <taxon>Eurotiomycetes</taxon>
        <taxon>Chaetothyriomycetidae</taxon>
        <taxon>Chaetothyriales</taxon>
        <taxon>Trichomeriaceae</taxon>
        <taxon>Lithohypha</taxon>
    </lineage>
</organism>
<dbReference type="InterPro" id="IPR029058">
    <property type="entry name" value="AB_hydrolase_fold"/>
</dbReference>
<dbReference type="Proteomes" id="UP001345013">
    <property type="component" value="Unassembled WGS sequence"/>
</dbReference>
<evidence type="ECO:0000259" key="2">
    <source>
        <dbReference type="Pfam" id="PF07859"/>
    </source>
</evidence>
<comment type="caution">
    <text evidence="3">The sequence shown here is derived from an EMBL/GenBank/DDBJ whole genome shotgun (WGS) entry which is preliminary data.</text>
</comment>
<gene>
    <name evidence="3" type="ORF">LTR24_007910</name>
</gene>
<keyword evidence="4" id="KW-1185">Reference proteome</keyword>
<dbReference type="EMBL" id="JAVRRG010000126">
    <property type="protein sequence ID" value="KAK5082604.1"/>
    <property type="molecule type" value="Genomic_DNA"/>
</dbReference>
<evidence type="ECO:0000256" key="1">
    <source>
        <dbReference type="ARBA" id="ARBA00022801"/>
    </source>
</evidence>
<dbReference type="Gene3D" id="3.40.50.1820">
    <property type="entry name" value="alpha/beta hydrolase"/>
    <property type="match status" value="1"/>
</dbReference>
<proteinExistence type="predicted"/>
<dbReference type="InterPro" id="IPR013094">
    <property type="entry name" value="AB_hydrolase_3"/>
</dbReference>
<dbReference type="PANTHER" id="PTHR48081">
    <property type="entry name" value="AB HYDROLASE SUPERFAMILY PROTEIN C4A8.06C"/>
    <property type="match status" value="1"/>
</dbReference>
<dbReference type="Pfam" id="PF07859">
    <property type="entry name" value="Abhydrolase_3"/>
    <property type="match status" value="1"/>
</dbReference>
<name>A0ABR0K2L8_9EURO</name>
<evidence type="ECO:0000313" key="4">
    <source>
        <dbReference type="Proteomes" id="UP001345013"/>
    </source>
</evidence>
<sequence length="338" mass="36556">MSHGQELDAYSVIDPEIEAIVKSGKLAKPSIDYTDSTKAIQQLRVLSQAGDELKDREGVNTTLSSYKTRDGHENRLLIFRPSNSSIDDKLPCIIHLHGGGGAIGSPESTAPFCQELALQQGAVVIAPAYRLAPEHKHPTGRNDCADAIKHIAANAAACGADPTLGFVVGGHSFGRSTAAIISLHAADQGLSDTITGLYLGTGNFVNKQVPAEYRDQYRSRTDARCTNAPVLDAATKKAFERAGAYTDKPVWGGVSDDDLPNAFKRQPRTYFQVCGMDVLRDDALVYEDMLRSNGVDTRVDIYPGTPHVFWAVFPPGTISQATKWAGDTQVGMAWLLRR</sequence>
<reference evidence="3 4" key="1">
    <citation type="submission" date="2023-08" db="EMBL/GenBank/DDBJ databases">
        <title>Black Yeasts Isolated from many extreme environments.</title>
        <authorList>
            <person name="Coleine C."/>
            <person name="Stajich J.E."/>
            <person name="Selbmann L."/>
        </authorList>
    </citation>
    <scope>NUCLEOTIDE SEQUENCE [LARGE SCALE GENOMIC DNA]</scope>
    <source>
        <strain evidence="3 4">CCFEE 5885</strain>
    </source>
</reference>
<accession>A0ABR0K2L8</accession>
<keyword evidence="1" id="KW-0378">Hydrolase</keyword>
<feature type="domain" description="Alpha/beta hydrolase fold-3" evidence="2">
    <location>
        <begin position="93"/>
        <end position="310"/>
    </location>
</feature>
<dbReference type="InterPro" id="IPR050300">
    <property type="entry name" value="GDXG_lipolytic_enzyme"/>
</dbReference>
<dbReference type="SUPFAM" id="SSF53474">
    <property type="entry name" value="alpha/beta-Hydrolases"/>
    <property type="match status" value="1"/>
</dbReference>